<evidence type="ECO:0000313" key="1">
    <source>
        <dbReference type="EMBL" id="OCF50482.1"/>
    </source>
</evidence>
<proteinExistence type="predicted"/>
<dbReference type="RefSeq" id="XP_019011701.1">
    <property type="nucleotide sequence ID" value="XM_019155547.1"/>
</dbReference>
<name>A0A1B9I4P8_9TREE</name>
<organism evidence="1">
    <name type="scientific">Kwoniella pini CBS 10737</name>
    <dbReference type="NCBI Taxonomy" id="1296096"/>
    <lineage>
        <taxon>Eukaryota</taxon>
        <taxon>Fungi</taxon>
        <taxon>Dikarya</taxon>
        <taxon>Basidiomycota</taxon>
        <taxon>Agaricomycotina</taxon>
        <taxon>Tremellomycetes</taxon>
        <taxon>Tremellales</taxon>
        <taxon>Cryptococcaceae</taxon>
        <taxon>Kwoniella</taxon>
    </lineage>
</organism>
<dbReference type="GeneID" id="30172175"/>
<evidence type="ECO:0000313" key="3">
    <source>
        <dbReference type="Proteomes" id="UP000094020"/>
    </source>
</evidence>
<accession>A0A1B9I4P8</accession>
<reference evidence="1" key="1">
    <citation type="submission" date="2013-07" db="EMBL/GenBank/DDBJ databases">
        <title>The Genome Sequence of Cryptococcus pinus CBS10737.</title>
        <authorList>
            <consortium name="The Broad Institute Genome Sequencing Platform"/>
            <person name="Cuomo C."/>
            <person name="Litvintseva A."/>
            <person name="Chen Y."/>
            <person name="Heitman J."/>
            <person name="Sun S."/>
            <person name="Springer D."/>
            <person name="Dromer F."/>
            <person name="Young S.K."/>
            <person name="Zeng Q."/>
            <person name="Gargeya S."/>
            <person name="Fitzgerald M."/>
            <person name="Abouelleil A."/>
            <person name="Alvarado L."/>
            <person name="Berlin A.M."/>
            <person name="Chapman S.B."/>
            <person name="Dewar J."/>
            <person name="Goldberg J."/>
            <person name="Griggs A."/>
            <person name="Gujja S."/>
            <person name="Hansen M."/>
            <person name="Howarth C."/>
            <person name="Imamovic A."/>
            <person name="Larimer J."/>
            <person name="McCowan C."/>
            <person name="Murphy C."/>
            <person name="Pearson M."/>
            <person name="Priest M."/>
            <person name="Roberts A."/>
            <person name="Saif S."/>
            <person name="Shea T."/>
            <person name="Sykes S."/>
            <person name="Wortman J."/>
            <person name="Nusbaum C."/>
            <person name="Birren B."/>
        </authorList>
    </citation>
    <scope>NUCLEOTIDE SEQUENCE [LARGE SCALE GENOMIC DNA]</scope>
    <source>
        <strain evidence="1">CBS 10737</strain>
    </source>
</reference>
<keyword evidence="3" id="KW-1185">Reference proteome</keyword>
<dbReference type="AlphaFoldDB" id="A0A1B9I4P8"/>
<dbReference type="KEGG" id="kpin:30172175"/>
<reference evidence="2" key="4">
    <citation type="submission" date="2024-02" db="EMBL/GenBank/DDBJ databases">
        <title>Comparative genomics of Cryptococcus and Kwoniella reveals pathogenesis evolution and contrasting modes of karyotype evolution via chromosome fusion or intercentromeric recombination.</title>
        <authorList>
            <person name="Coelho M.A."/>
            <person name="David-Palma M."/>
            <person name="Shea T."/>
            <person name="Bowers K."/>
            <person name="McGinley-Smith S."/>
            <person name="Mohammad A.W."/>
            <person name="Gnirke A."/>
            <person name="Yurkov A.M."/>
            <person name="Nowrousian M."/>
            <person name="Sun S."/>
            <person name="Cuomo C.A."/>
            <person name="Heitman J."/>
        </authorList>
    </citation>
    <scope>NUCLEOTIDE SEQUENCE</scope>
    <source>
        <strain evidence="2">CBS 10737</strain>
    </source>
</reference>
<dbReference type="Proteomes" id="UP000094020">
    <property type="component" value="Chromosome 7"/>
</dbReference>
<sequence>MSSQSQDIEITETDNREFDLQVQISAINYNGNDTGLEPITLGRLTTEGVFTFGKDTNRHGHLKAFHVLHKSGRSAESTVVRYECDPIDANRQYSCHLKEEIALDECFYVEDQIITFRKSFTGDTHQSRDMETEHGLIALKNYERPNLGIIYLKPNNRYSCPFYEFEPRRQVQRIGHSEYCFLTQTDTGSDGVDRTVNHVINMMVKPVVWAATQNHLELSKVSLHDLGSTSALAPAGYRKVFTWKFGPLLIHENDDKRELPDLDMNNIPYLEENGYHFWKIETDDKEQTITKITRSSGDFCDLFLCQLAEDGIDSGESKILDEFTCRADGMNYESSYLQLEGLQSVYLSNDERARAI</sequence>
<dbReference type="EMBL" id="KI894010">
    <property type="protein sequence ID" value="OCF50482.1"/>
    <property type="molecule type" value="Genomic_DNA"/>
</dbReference>
<reference evidence="2" key="2">
    <citation type="submission" date="2013-07" db="EMBL/GenBank/DDBJ databases">
        <authorList>
            <consortium name="The Broad Institute Genome Sequencing Platform"/>
            <person name="Cuomo C."/>
            <person name="Litvintseva A."/>
            <person name="Chen Y."/>
            <person name="Heitman J."/>
            <person name="Sun S."/>
            <person name="Springer D."/>
            <person name="Dromer F."/>
            <person name="Young S.K."/>
            <person name="Zeng Q."/>
            <person name="Gargeya S."/>
            <person name="Fitzgerald M."/>
            <person name="Abouelleil A."/>
            <person name="Alvarado L."/>
            <person name="Berlin A.M."/>
            <person name="Chapman S.B."/>
            <person name="Dewar J."/>
            <person name="Goldberg J."/>
            <person name="Griggs A."/>
            <person name="Gujja S."/>
            <person name="Hansen M."/>
            <person name="Howarth C."/>
            <person name="Imamovic A."/>
            <person name="Larimer J."/>
            <person name="McCowan C."/>
            <person name="Murphy C."/>
            <person name="Pearson M."/>
            <person name="Priest M."/>
            <person name="Roberts A."/>
            <person name="Saif S."/>
            <person name="Shea T."/>
            <person name="Sykes S."/>
            <person name="Wortman J."/>
            <person name="Nusbaum C."/>
            <person name="Birren B."/>
        </authorList>
    </citation>
    <scope>NUCLEOTIDE SEQUENCE</scope>
    <source>
        <strain evidence="2">CBS 10737</strain>
    </source>
</reference>
<gene>
    <name evidence="1" type="ORF">I206_03806</name>
    <name evidence="2" type="ORF">I206_105285</name>
</gene>
<evidence type="ECO:0000313" key="2">
    <source>
        <dbReference type="EMBL" id="WWC71331.1"/>
    </source>
</evidence>
<dbReference type="EMBL" id="CP144525">
    <property type="protein sequence ID" value="WWC71331.1"/>
    <property type="molecule type" value="Genomic_DNA"/>
</dbReference>
<protein>
    <submittedName>
        <fullName evidence="1">Uncharacterized protein</fullName>
    </submittedName>
</protein>
<reference evidence="1" key="3">
    <citation type="submission" date="2016-07" db="EMBL/GenBank/DDBJ databases">
        <title>Evolution of pathogenesis and genome organization in the Tremellales.</title>
        <authorList>
            <person name="Cuomo C."/>
            <person name="Litvintseva A."/>
            <person name="Heitman J."/>
            <person name="Chen Y."/>
            <person name="Sun S."/>
            <person name="Springer D."/>
            <person name="Dromer F."/>
            <person name="Young S."/>
            <person name="Zeng Q."/>
            <person name="Chapman S."/>
            <person name="Gujja S."/>
            <person name="Saif S."/>
            <person name="Birren B."/>
        </authorList>
    </citation>
    <scope>NUCLEOTIDE SEQUENCE</scope>
    <source>
        <strain evidence="1">CBS 10737</strain>
    </source>
</reference>